<dbReference type="STRING" id="33114.A0A2G2VMK9"/>
<name>A0A2G2VMK9_CAPBA</name>
<dbReference type="PANTHER" id="PTHR46481:SF6">
    <property type="entry name" value="ZINC FINGER BED DOMAIN-CONTAINING PROTEIN RICESLEEPER 2-LIKE"/>
    <property type="match status" value="1"/>
</dbReference>
<dbReference type="SUPFAM" id="SSF53098">
    <property type="entry name" value="Ribonuclease H-like"/>
    <property type="match status" value="1"/>
</dbReference>
<protein>
    <submittedName>
        <fullName evidence="1">Uncharacterized protein</fullName>
    </submittedName>
</protein>
<reference evidence="1 2" key="1">
    <citation type="journal article" date="2017" name="Genome Biol.">
        <title>New reference genome sequences of hot pepper reveal the massive evolution of plant disease-resistance genes by retroduplication.</title>
        <authorList>
            <person name="Kim S."/>
            <person name="Park J."/>
            <person name="Yeom S.I."/>
            <person name="Kim Y.M."/>
            <person name="Seo E."/>
            <person name="Kim K.T."/>
            <person name="Kim M.S."/>
            <person name="Lee J.M."/>
            <person name="Cheong K."/>
            <person name="Shin H.S."/>
            <person name="Kim S.B."/>
            <person name="Han K."/>
            <person name="Lee J."/>
            <person name="Park M."/>
            <person name="Lee H.A."/>
            <person name="Lee H.Y."/>
            <person name="Lee Y."/>
            <person name="Oh S."/>
            <person name="Lee J.H."/>
            <person name="Choi E."/>
            <person name="Choi E."/>
            <person name="Lee S.E."/>
            <person name="Jeon J."/>
            <person name="Kim H."/>
            <person name="Choi G."/>
            <person name="Song H."/>
            <person name="Lee J."/>
            <person name="Lee S.C."/>
            <person name="Kwon J.K."/>
            <person name="Lee H.Y."/>
            <person name="Koo N."/>
            <person name="Hong Y."/>
            <person name="Kim R.W."/>
            <person name="Kang W.H."/>
            <person name="Huh J.H."/>
            <person name="Kang B.C."/>
            <person name="Yang T.J."/>
            <person name="Lee Y.H."/>
            <person name="Bennetzen J.L."/>
            <person name="Choi D."/>
        </authorList>
    </citation>
    <scope>NUCLEOTIDE SEQUENCE [LARGE SCALE GENOMIC DNA]</scope>
    <source>
        <strain evidence="2">cv. PBC81</strain>
    </source>
</reference>
<reference evidence="2" key="2">
    <citation type="journal article" date="2017" name="J. Anim. Genet.">
        <title>Multiple reference genome sequences of hot pepper reveal the massive evolution of plant disease resistance genes by retroduplication.</title>
        <authorList>
            <person name="Kim S."/>
            <person name="Park J."/>
            <person name="Yeom S.-I."/>
            <person name="Kim Y.-M."/>
            <person name="Seo E."/>
            <person name="Kim K.-T."/>
            <person name="Kim M.-S."/>
            <person name="Lee J.M."/>
            <person name="Cheong K."/>
            <person name="Shin H.-S."/>
            <person name="Kim S.-B."/>
            <person name="Han K."/>
            <person name="Lee J."/>
            <person name="Park M."/>
            <person name="Lee H.-A."/>
            <person name="Lee H.-Y."/>
            <person name="Lee Y."/>
            <person name="Oh S."/>
            <person name="Lee J.H."/>
            <person name="Choi E."/>
            <person name="Choi E."/>
            <person name="Lee S.E."/>
            <person name="Jeon J."/>
            <person name="Kim H."/>
            <person name="Choi G."/>
            <person name="Song H."/>
            <person name="Lee J."/>
            <person name="Lee S.-C."/>
            <person name="Kwon J.-K."/>
            <person name="Lee H.-Y."/>
            <person name="Koo N."/>
            <person name="Hong Y."/>
            <person name="Kim R.W."/>
            <person name="Kang W.-H."/>
            <person name="Huh J.H."/>
            <person name="Kang B.-C."/>
            <person name="Yang T.-J."/>
            <person name="Lee Y.-H."/>
            <person name="Bennetzen J.L."/>
            <person name="Choi D."/>
        </authorList>
    </citation>
    <scope>NUCLEOTIDE SEQUENCE [LARGE SCALE GENOMIC DNA]</scope>
    <source>
        <strain evidence="2">cv. PBC81</strain>
    </source>
</reference>
<dbReference type="EMBL" id="MLFT02000011">
    <property type="protein sequence ID" value="PHT34210.1"/>
    <property type="molecule type" value="Genomic_DNA"/>
</dbReference>
<dbReference type="InterPro" id="IPR012337">
    <property type="entry name" value="RNaseH-like_sf"/>
</dbReference>
<organism evidence="1 2">
    <name type="scientific">Capsicum baccatum</name>
    <name type="common">Peruvian pepper</name>
    <dbReference type="NCBI Taxonomy" id="33114"/>
    <lineage>
        <taxon>Eukaryota</taxon>
        <taxon>Viridiplantae</taxon>
        <taxon>Streptophyta</taxon>
        <taxon>Embryophyta</taxon>
        <taxon>Tracheophyta</taxon>
        <taxon>Spermatophyta</taxon>
        <taxon>Magnoliopsida</taxon>
        <taxon>eudicotyledons</taxon>
        <taxon>Gunneridae</taxon>
        <taxon>Pentapetalae</taxon>
        <taxon>asterids</taxon>
        <taxon>lamiids</taxon>
        <taxon>Solanales</taxon>
        <taxon>Solanaceae</taxon>
        <taxon>Solanoideae</taxon>
        <taxon>Capsiceae</taxon>
        <taxon>Capsicum</taxon>
    </lineage>
</organism>
<proteinExistence type="predicted"/>
<keyword evidence="2" id="KW-1185">Reference proteome</keyword>
<comment type="caution">
    <text evidence="1">The sequence shown here is derived from an EMBL/GenBank/DDBJ whole genome shotgun (WGS) entry which is preliminary data.</text>
</comment>
<evidence type="ECO:0000313" key="1">
    <source>
        <dbReference type="EMBL" id="PHT34210.1"/>
    </source>
</evidence>
<sequence length="185" mass="20848">MWTSVASNDYMCLTAHYVDLNWNLQKRVLIFHHVPPPHSGAILCPLLIEFIKEWGIEKKILTLTLVNATCNKGVVDHLKSHLSLMHSLVCDGKFFHIRYGNHILNLIAKAELKKADEAIEKPQNLPLALEVVIGKIQSSILPTNAEARLCARDWLCGQEGCDGLNNDEDEIMVDLQSYLARIDSH</sequence>
<dbReference type="AlphaFoldDB" id="A0A2G2VMK9"/>
<dbReference type="Proteomes" id="UP000224567">
    <property type="component" value="Unassembled WGS sequence"/>
</dbReference>
<dbReference type="PANTHER" id="PTHR46481">
    <property type="entry name" value="ZINC FINGER BED DOMAIN-CONTAINING PROTEIN 4"/>
    <property type="match status" value="1"/>
</dbReference>
<dbReference type="OrthoDB" id="1726511at2759"/>
<accession>A0A2G2VMK9</accession>
<evidence type="ECO:0000313" key="2">
    <source>
        <dbReference type="Proteomes" id="UP000224567"/>
    </source>
</evidence>
<dbReference type="InterPro" id="IPR052035">
    <property type="entry name" value="ZnF_BED_domain_contain"/>
</dbReference>
<gene>
    <name evidence="1" type="ORF">CQW23_26010</name>
</gene>